<dbReference type="HOGENOM" id="CLU_2320148_0_0_1"/>
<evidence type="ECO:0000313" key="3">
    <source>
        <dbReference type="Proteomes" id="UP000019473"/>
    </source>
</evidence>
<dbReference type="Proteomes" id="UP000019473">
    <property type="component" value="Unassembled WGS sequence"/>
</dbReference>
<protein>
    <submittedName>
        <fullName evidence="2">Uncharacterized protein</fullName>
    </submittedName>
</protein>
<proteinExistence type="predicted"/>
<sequence length="99" mass="10328">MATDVLAKLFPSQAVDAPSGFSREELLERLPSTLRTQILRQEPPRASLQLDASGHDGVTSPVSLPEGAVQEGPLRQGEEESTVTGAAVVSQGTDASSEA</sequence>
<evidence type="ECO:0000256" key="1">
    <source>
        <dbReference type="SAM" id="MobiDB-lite"/>
    </source>
</evidence>
<feature type="region of interest" description="Disordered" evidence="1">
    <location>
        <begin position="35"/>
        <end position="99"/>
    </location>
</feature>
<dbReference type="VEuPathDB" id="FungiDB:A1O7_04831"/>
<dbReference type="AlphaFoldDB" id="W9VYB1"/>
<dbReference type="RefSeq" id="XP_007757031.1">
    <property type="nucleotide sequence ID" value="XM_007758841.1"/>
</dbReference>
<dbReference type="EMBL" id="AMGW01000003">
    <property type="protein sequence ID" value="EXJ60678.1"/>
    <property type="molecule type" value="Genomic_DNA"/>
</dbReference>
<organism evidence="2 3">
    <name type="scientific">Cladophialophora yegresii CBS 114405</name>
    <dbReference type="NCBI Taxonomy" id="1182544"/>
    <lineage>
        <taxon>Eukaryota</taxon>
        <taxon>Fungi</taxon>
        <taxon>Dikarya</taxon>
        <taxon>Ascomycota</taxon>
        <taxon>Pezizomycotina</taxon>
        <taxon>Eurotiomycetes</taxon>
        <taxon>Chaetothyriomycetidae</taxon>
        <taxon>Chaetothyriales</taxon>
        <taxon>Herpotrichiellaceae</taxon>
        <taxon>Cladophialophora</taxon>
    </lineage>
</organism>
<name>W9VYB1_9EURO</name>
<keyword evidence="3" id="KW-1185">Reference proteome</keyword>
<gene>
    <name evidence="2" type="ORF">A1O7_04831</name>
</gene>
<feature type="compositionally biased region" description="Polar residues" evidence="1">
    <location>
        <begin position="90"/>
        <end position="99"/>
    </location>
</feature>
<dbReference type="GeneID" id="19179416"/>
<reference evidence="2 3" key="1">
    <citation type="submission" date="2013-03" db="EMBL/GenBank/DDBJ databases">
        <title>The Genome Sequence of Cladophialophora yegresii CBS 114405.</title>
        <authorList>
            <consortium name="The Broad Institute Genomics Platform"/>
            <person name="Cuomo C."/>
            <person name="de Hoog S."/>
            <person name="Gorbushina A."/>
            <person name="Walker B."/>
            <person name="Young S.K."/>
            <person name="Zeng Q."/>
            <person name="Gargeya S."/>
            <person name="Fitzgerald M."/>
            <person name="Haas B."/>
            <person name="Abouelleil A."/>
            <person name="Allen A.W."/>
            <person name="Alvarado L."/>
            <person name="Arachchi H.M."/>
            <person name="Berlin A.M."/>
            <person name="Chapman S.B."/>
            <person name="Gainer-Dewar J."/>
            <person name="Goldberg J."/>
            <person name="Griggs A."/>
            <person name="Gujja S."/>
            <person name="Hansen M."/>
            <person name="Howarth C."/>
            <person name="Imamovic A."/>
            <person name="Ireland A."/>
            <person name="Larimer J."/>
            <person name="McCowan C."/>
            <person name="Murphy C."/>
            <person name="Pearson M."/>
            <person name="Poon T.W."/>
            <person name="Priest M."/>
            <person name="Roberts A."/>
            <person name="Saif S."/>
            <person name="Shea T."/>
            <person name="Sisk P."/>
            <person name="Sykes S."/>
            <person name="Wortman J."/>
            <person name="Nusbaum C."/>
            <person name="Birren B."/>
        </authorList>
    </citation>
    <scope>NUCLEOTIDE SEQUENCE [LARGE SCALE GENOMIC DNA]</scope>
    <source>
        <strain evidence="2 3">CBS 114405</strain>
    </source>
</reference>
<accession>W9VYB1</accession>
<evidence type="ECO:0000313" key="2">
    <source>
        <dbReference type="EMBL" id="EXJ60678.1"/>
    </source>
</evidence>
<comment type="caution">
    <text evidence="2">The sequence shown here is derived from an EMBL/GenBank/DDBJ whole genome shotgun (WGS) entry which is preliminary data.</text>
</comment>